<organism evidence="2 3">
    <name type="scientific">Nocardioides panacis</name>
    <dbReference type="NCBI Taxonomy" id="2849501"/>
    <lineage>
        <taxon>Bacteria</taxon>
        <taxon>Bacillati</taxon>
        <taxon>Actinomycetota</taxon>
        <taxon>Actinomycetes</taxon>
        <taxon>Propionibacteriales</taxon>
        <taxon>Nocardioidaceae</taxon>
        <taxon>Nocardioides</taxon>
    </lineage>
</organism>
<dbReference type="AlphaFoldDB" id="A0A975T221"/>
<feature type="domain" description="ANTAR" evidence="1">
    <location>
        <begin position="126"/>
        <end position="187"/>
    </location>
</feature>
<dbReference type="InterPro" id="IPR005561">
    <property type="entry name" value="ANTAR"/>
</dbReference>
<protein>
    <submittedName>
        <fullName evidence="2">ANTAR domain-containing protein</fullName>
    </submittedName>
</protein>
<dbReference type="InterPro" id="IPR013655">
    <property type="entry name" value="PAS_fold_3"/>
</dbReference>
<gene>
    <name evidence="2" type="ORF">KRR39_10130</name>
</gene>
<reference evidence="2" key="1">
    <citation type="submission" date="2021-06" db="EMBL/GenBank/DDBJ databases">
        <title>Complete genome sequence of Nocardioides sp. G188.</title>
        <authorList>
            <person name="Im W.-T."/>
        </authorList>
    </citation>
    <scope>NUCLEOTIDE SEQUENCE</scope>
    <source>
        <strain evidence="2">G188</strain>
    </source>
</reference>
<name>A0A975T221_9ACTN</name>
<evidence type="ECO:0000259" key="1">
    <source>
        <dbReference type="PROSITE" id="PS50921"/>
    </source>
</evidence>
<dbReference type="GO" id="GO:0003723">
    <property type="term" value="F:RNA binding"/>
    <property type="evidence" value="ECO:0007669"/>
    <property type="project" value="InterPro"/>
</dbReference>
<dbReference type="Pfam" id="PF03861">
    <property type="entry name" value="ANTAR"/>
    <property type="match status" value="1"/>
</dbReference>
<keyword evidence="3" id="KW-1185">Reference proteome</keyword>
<dbReference type="PROSITE" id="PS50921">
    <property type="entry name" value="ANTAR"/>
    <property type="match status" value="1"/>
</dbReference>
<sequence>MSMGLDQAVEALSSGTPPPVGRYRFDGATWTWTDEMFAMHGFVPGEVVPSGELMLSHVDPDEVPGARLAFKKALLGGTPYASYHHLLDARRRRRTVLVTGWGRLDDRGEVVELAGTMVDLTEVVRCDAQVEVEAAIVGVTAHRATIEQAKGMLMLAFGLPPDAAFAVLRAHSQNSNIKVHDLAERLTSGLARQAEDGIDACAARVHAVLSEAAGTRDPTSASD</sequence>
<evidence type="ECO:0000313" key="2">
    <source>
        <dbReference type="EMBL" id="QWZ10051.1"/>
    </source>
</evidence>
<dbReference type="KEGG" id="nps:KRR39_10130"/>
<dbReference type="SMART" id="SM01012">
    <property type="entry name" value="ANTAR"/>
    <property type="match status" value="1"/>
</dbReference>
<accession>A0A975T221</accession>
<dbReference type="Proteomes" id="UP000683575">
    <property type="component" value="Chromosome"/>
</dbReference>
<dbReference type="Pfam" id="PF08447">
    <property type="entry name" value="PAS_3"/>
    <property type="match status" value="1"/>
</dbReference>
<dbReference type="EMBL" id="CP077062">
    <property type="protein sequence ID" value="QWZ10051.1"/>
    <property type="molecule type" value="Genomic_DNA"/>
</dbReference>
<proteinExistence type="predicted"/>
<evidence type="ECO:0000313" key="3">
    <source>
        <dbReference type="Proteomes" id="UP000683575"/>
    </source>
</evidence>